<keyword evidence="2" id="KW-0472">Membrane</keyword>
<sequence length="102" mass="11389">MNLYCGGQKTVTGQEVVGERQLEAAATTTMFLPTPWKETSTDTQIHGTSWIKLTELLDLSTLLLHDSRPRPPPSTRRRRRRSRSHALVVVAAVAFLIEMSAT</sequence>
<evidence type="ECO:0000256" key="2">
    <source>
        <dbReference type="SAM" id="Phobius"/>
    </source>
</evidence>
<dbReference type="Proteomes" id="UP001341281">
    <property type="component" value="Chromosome 01"/>
</dbReference>
<feature type="compositionally biased region" description="Basic residues" evidence="1">
    <location>
        <begin position="75"/>
        <end position="84"/>
    </location>
</feature>
<feature type="region of interest" description="Disordered" evidence="1">
    <location>
        <begin position="64"/>
        <end position="84"/>
    </location>
</feature>
<gene>
    <name evidence="3" type="ORF">U9M48_001452</name>
</gene>
<dbReference type="AlphaFoldDB" id="A0AAQ3PID0"/>
<keyword evidence="2" id="KW-1133">Transmembrane helix</keyword>
<name>A0AAQ3PID0_PASNO</name>
<keyword evidence="4" id="KW-1185">Reference proteome</keyword>
<organism evidence="3 4">
    <name type="scientific">Paspalum notatum var. saurae</name>
    <dbReference type="NCBI Taxonomy" id="547442"/>
    <lineage>
        <taxon>Eukaryota</taxon>
        <taxon>Viridiplantae</taxon>
        <taxon>Streptophyta</taxon>
        <taxon>Embryophyta</taxon>
        <taxon>Tracheophyta</taxon>
        <taxon>Spermatophyta</taxon>
        <taxon>Magnoliopsida</taxon>
        <taxon>Liliopsida</taxon>
        <taxon>Poales</taxon>
        <taxon>Poaceae</taxon>
        <taxon>PACMAD clade</taxon>
        <taxon>Panicoideae</taxon>
        <taxon>Andropogonodae</taxon>
        <taxon>Paspaleae</taxon>
        <taxon>Paspalinae</taxon>
        <taxon>Paspalum</taxon>
    </lineage>
</organism>
<evidence type="ECO:0000313" key="4">
    <source>
        <dbReference type="Proteomes" id="UP001341281"/>
    </source>
</evidence>
<evidence type="ECO:0000256" key="1">
    <source>
        <dbReference type="SAM" id="MobiDB-lite"/>
    </source>
</evidence>
<proteinExistence type="predicted"/>
<keyword evidence="2" id="KW-0812">Transmembrane</keyword>
<accession>A0AAQ3PID0</accession>
<feature type="transmembrane region" description="Helical" evidence="2">
    <location>
        <begin position="84"/>
        <end position="101"/>
    </location>
</feature>
<evidence type="ECO:0000313" key="3">
    <source>
        <dbReference type="EMBL" id="WVZ50171.1"/>
    </source>
</evidence>
<reference evidence="3 4" key="1">
    <citation type="submission" date="2024-02" db="EMBL/GenBank/DDBJ databases">
        <title>High-quality chromosome-scale genome assembly of Pensacola bahiagrass (Paspalum notatum Flugge var. saurae).</title>
        <authorList>
            <person name="Vega J.M."/>
            <person name="Podio M."/>
            <person name="Orjuela J."/>
            <person name="Siena L.A."/>
            <person name="Pessino S.C."/>
            <person name="Combes M.C."/>
            <person name="Mariac C."/>
            <person name="Albertini E."/>
            <person name="Pupilli F."/>
            <person name="Ortiz J.P.A."/>
            <person name="Leblanc O."/>
        </authorList>
    </citation>
    <scope>NUCLEOTIDE SEQUENCE [LARGE SCALE GENOMIC DNA]</scope>
    <source>
        <strain evidence="3">R1</strain>
        <tissue evidence="3">Leaf</tissue>
    </source>
</reference>
<protein>
    <submittedName>
        <fullName evidence="3">Uncharacterized protein</fullName>
    </submittedName>
</protein>
<dbReference type="EMBL" id="CP144745">
    <property type="protein sequence ID" value="WVZ50171.1"/>
    <property type="molecule type" value="Genomic_DNA"/>
</dbReference>